<dbReference type="AlphaFoldDB" id="A0A4Y2I712"/>
<evidence type="ECO:0000313" key="1">
    <source>
        <dbReference type="EMBL" id="GBM73511.1"/>
    </source>
</evidence>
<proteinExistence type="predicted"/>
<dbReference type="Proteomes" id="UP000499080">
    <property type="component" value="Unassembled WGS sequence"/>
</dbReference>
<evidence type="ECO:0000313" key="2">
    <source>
        <dbReference type="Proteomes" id="UP000499080"/>
    </source>
</evidence>
<protein>
    <submittedName>
        <fullName evidence="1">Uncharacterized protein</fullName>
    </submittedName>
</protein>
<sequence>MLLCDLDPITWTDIKRISLSSHEDIQLRLNYRFAADNKSGIVNHTKYTTFRKSQAQISHKEVHFVISDKPVYHPNHNKWASRGTEILLTYTATSHPRSRMRTLLDIPN</sequence>
<organism evidence="1 2">
    <name type="scientific">Araneus ventricosus</name>
    <name type="common">Orbweaver spider</name>
    <name type="synonym">Epeira ventricosa</name>
    <dbReference type="NCBI Taxonomy" id="182803"/>
    <lineage>
        <taxon>Eukaryota</taxon>
        <taxon>Metazoa</taxon>
        <taxon>Ecdysozoa</taxon>
        <taxon>Arthropoda</taxon>
        <taxon>Chelicerata</taxon>
        <taxon>Arachnida</taxon>
        <taxon>Araneae</taxon>
        <taxon>Araneomorphae</taxon>
        <taxon>Entelegynae</taxon>
        <taxon>Araneoidea</taxon>
        <taxon>Araneidae</taxon>
        <taxon>Araneus</taxon>
    </lineage>
</organism>
<keyword evidence="2" id="KW-1185">Reference proteome</keyword>
<accession>A0A4Y2I712</accession>
<reference evidence="1 2" key="1">
    <citation type="journal article" date="2019" name="Sci. Rep.">
        <title>Orb-weaving spider Araneus ventricosus genome elucidates the spidroin gene catalogue.</title>
        <authorList>
            <person name="Kono N."/>
            <person name="Nakamura H."/>
            <person name="Ohtoshi R."/>
            <person name="Moran D.A.P."/>
            <person name="Shinohara A."/>
            <person name="Yoshida Y."/>
            <person name="Fujiwara M."/>
            <person name="Mori M."/>
            <person name="Tomita M."/>
            <person name="Arakawa K."/>
        </authorList>
    </citation>
    <scope>NUCLEOTIDE SEQUENCE [LARGE SCALE GENOMIC DNA]</scope>
</reference>
<name>A0A4Y2I712_ARAVE</name>
<dbReference type="EMBL" id="BGPR01002443">
    <property type="protein sequence ID" value="GBM73511.1"/>
    <property type="molecule type" value="Genomic_DNA"/>
</dbReference>
<gene>
    <name evidence="1" type="ORF">AVEN_103942_1</name>
</gene>
<comment type="caution">
    <text evidence="1">The sequence shown here is derived from an EMBL/GenBank/DDBJ whole genome shotgun (WGS) entry which is preliminary data.</text>
</comment>